<feature type="domain" description="Major facilitator superfamily (MFS) profile" evidence="5">
    <location>
        <begin position="216"/>
        <end position="407"/>
    </location>
</feature>
<dbReference type="RefSeq" id="WP_045463321.1">
    <property type="nucleotide sequence ID" value="NZ_BBLT01000004.1"/>
</dbReference>
<name>A0A098LFD5_9BACT</name>
<organism evidence="6 7">
    <name type="scientific">Sporocytophaga myxococcoides</name>
    <dbReference type="NCBI Taxonomy" id="153721"/>
    <lineage>
        <taxon>Bacteria</taxon>
        <taxon>Pseudomonadati</taxon>
        <taxon>Bacteroidota</taxon>
        <taxon>Cytophagia</taxon>
        <taxon>Cytophagales</taxon>
        <taxon>Cytophagaceae</taxon>
        <taxon>Sporocytophaga</taxon>
    </lineage>
</organism>
<feature type="transmembrane region" description="Helical" evidence="4">
    <location>
        <begin position="139"/>
        <end position="158"/>
    </location>
</feature>
<keyword evidence="3 4" id="KW-0472">Membrane</keyword>
<dbReference type="AlphaFoldDB" id="A0A098LFD5"/>
<dbReference type="PROSITE" id="PS00099">
    <property type="entry name" value="THIOLASE_3"/>
    <property type="match status" value="1"/>
</dbReference>
<dbReference type="InterPro" id="IPR020610">
    <property type="entry name" value="Thiolase_AS"/>
</dbReference>
<dbReference type="STRING" id="153721.MYP_2403"/>
<dbReference type="PROSITE" id="PS50850">
    <property type="entry name" value="MFS"/>
    <property type="match status" value="1"/>
</dbReference>
<dbReference type="Gene3D" id="1.20.1250.20">
    <property type="entry name" value="MFS general substrate transporter like domains"/>
    <property type="match status" value="2"/>
</dbReference>
<comment type="caution">
    <text evidence="6">The sequence shown here is derived from an EMBL/GenBank/DDBJ whole genome shotgun (WGS) entry which is preliminary data.</text>
</comment>
<keyword evidence="7" id="KW-1185">Reference proteome</keyword>
<keyword evidence="1 4" id="KW-0812">Transmembrane</keyword>
<evidence type="ECO:0000256" key="2">
    <source>
        <dbReference type="ARBA" id="ARBA00022989"/>
    </source>
</evidence>
<dbReference type="PANTHER" id="PTHR23539">
    <property type="entry name" value="MFS TRANSPORTER"/>
    <property type="match status" value="1"/>
</dbReference>
<dbReference type="eggNOG" id="COG2814">
    <property type="taxonomic scope" value="Bacteria"/>
</dbReference>
<feature type="transmembrane region" description="Helical" evidence="4">
    <location>
        <begin position="164"/>
        <end position="182"/>
    </location>
</feature>
<feature type="transmembrane region" description="Helical" evidence="4">
    <location>
        <begin position="368"/>
        <end position="393"/>
    </location>
</feature>
<feature type="transmembrane region" description="Helical" evidence="4">
    <location>
        <begin position="283"/>
        <end position="301"/>
    </location>
</feature>
<evidence type="ECO:0000313" key="6">
    <source>
        <dbReference type="EMBL" id="GAL85174.1"/>
    </source>
</evidence>
<dbReference type="EMBL" id="BBLT01000004">
    <property type="protein sequence ID" value="GAL85174.1"/>
    <property type="molecule type" value="Genomic_DNA"/>
</dbReference>
<evidence type="ECO:0000259" key="5">
    <source>
        <dbReference type="PROSITE" id="PS50850"/>
    </source>
</evidence>
<feature type="transmembrane region" description="Helical" evidence="4">
    <location>
        <begin position="105"/>
        <end position="127"/>
    </location>
</feature>
<feature type="transmembrane region" description="Helical" evidence="4">
    <location>
        <begin position="342"/>
        <end position="362"/>
    </location>
</feature>
<feature type="transmembrane region" description="Helical" evidence="4">
    <location>
        <begin position="217"/>
        <end position="238"/>
    </location>
</feature>
<proteinExistence type="predicted"/>
<dbReference type="SUPFAM" id="SSF103473">
    <property type="entry name" value="MFS general substrate transporter"/>
    <property type="match status" value="1"/>
</dbReference>
<protein>
    <submittedName>
        <fullName evidence="6">Major facilitator transporter</fullName>
    </submittedName>
</protein>
<dbReference type="Pfam" id="PF07690">
    <property type="entry name" value="MFS_1"/>
    <property type="match status" value="1"/>
</dbReference>
<accession>A0A098LFD5</accession>
<dbReference type="GO" id="GO:0016747">
    <property type="term" value="F:acyltransferase activity, transferring groups other than amino-acyl groups"/>
    <property type="evidence" value="ECO:0007669"/>
    <property type="project" value="InterPro"/>
</dbReference>
<dbReference type="Proteomes" id="UP000030185">
    <property type="component" value="Unassembled WGS sequence"/>
</dbReference>
<dbReference type="InterPro" id="IPR020846">
    <property type="entry name" value="MFS_dom"/>
</dbReference>
<evidence type="ECO:0000256" key="3">
    <source>
        <dbReference type="ARBA" id="ARBA00023136"/>
    </source>
</evidence>
<dbReference type="InterPro" id="IPR011701">
    <property type="entry name" value="MFS"/>
</dbReference>
<feature type="transmembrane region" description="Helical" evidence="4">
    <location>
        <begin position="250"/>
        <end position="271"/>
    </location>
</feature>
<evidence type="ECO:0000313" key="7">
    <source>
        <dbReference type="Proteomes" id="UP000030185"/>
    </source>
</evidence>
<sequence>MGTTLRSLRGLDCLSFFLANVRDGLGPYLAIYLLTEKNWNAADIGLIMGLPGFIRILVQTPSGAWIDKTHHKRKLIVFSSLMIGIACLIDVFSPTFVIICISQCIIGLATSVYTPTVAAITLGMVGYDRLAKRIGRNESFNHIGNVLNAILAGTIGYYMFLEGIFYLVTLMAIASSISVLMIKRSDIDHSLARGAKDESNIQHKPIAYTEIVKEKNIIILLTTVTLFGFCNGSMMTLVGQKIATTEKENAYIFMSCCIIIAQLVMIIMARLSGKLSANRKRKSIFMVSFLILPIRALLVTLTGDPVYLTITQLFDGIAGGIFGVMVIIIIADLTEGTGRFNFIQGVVTACIGIGTGLSAYVTGQISNLFGYNNCFIVLSVISLFTFIFVVYYMPETKDIRKLSVGLR</sequence>
<evidence type="ECO:0000256" key="1">
    <source>
        <dbReference type="ARBA" id="ARBA00022692"/>
    </source>
</evidence>
<gene>
    <name evidence="6" type="ORF">MYP_2403</name>
</gene>
<feature type="transmembrane region" description="Helical" evidence="4">
    <location>
        <begin position="75"/>
        <end position="99"/>
    </location>
</feature>
<reference evidence="6 7" key="1">
    <citation type="submission" date="2014-09" db="EMBL/GenBank/DDBJ databases">
        <title>Sporocytophaga myxococcoides PG-01 genome sequencing.</title>
        <authorList>
            <person name="Liu L."/>
            <person name="Gao P.J."/>
            <person name="Chen G.J."/>
            <person name="Wang L.S."/>
        </authorList>
    </citation>
    <scope>NUCLEOTIDE SEQUENCE [LARGE SCALE GENOMIC DNA]</scope>
    <source>
        <strain evidence="6 7">PG-01</strain>
    </source>
</reference>
<dbReference type="InterPro" id="IPR036259">
    <property type="entry name" value="MFS_trans_sf"/>
</dbReference>
<dbReference type="PANTHER" id="PTHR23539:SF1">
    <property type="entry name" value="MAJOR FACILITATOR SUPERFAMILY (MFS) PROFILE DOMAIN-CONTAINING PROTEIN"/>
    <property type="match status" value="1"/>
</dbReference>
<keyword evidence="2 4" id="KW-1133">Transmembrane helix</keyword>
<dbReference type="OrthoDB" id="9812574at2"/>
<dbReference type="GO" id="GO:0022857">
    <property type="term" value="F:transmembrane transporter activity"/>
    <property type="evidence" value="ECO:0007669"/>
    <property type="project" value="InterPro"/>
</dbReference>
<feature type="transmembrane region" description="Helical" evidence="4">
    <location>
        <begin position="307"/>
        <end position="330"/>
    </location>
</feature>
<evidence type="ECO:0000256" key="4">
    <source>
        <dbReference type="SAM" id="Phobius"/>
    </source>
</evidence>